<dbReference type="AlphaFoldDB" id="A0A6J6YDU8"/>
<evidence type="ECO:0000259" key="4">
    <source>
        <dbReference type="SMART" id="SM00922"/>
    </source>
</evidence>
<gene>
    <name evidence="5" type="ORF">UFOPK2627_00573</name>
    <name evidence="6" type="ORF">UFOPK3078_00709</name>
    <name evidence="7" type="ORF">UFOPK3288_00595</name>
    <name evidence="8" type="ORF">UFOPK3990_00619</name>
    <name evidence="9" type="ORF">UFOPK4245_00278</name>
    <name evidence="10" type="ORF">UFOPK4337_00651</name>
</gene>
<feature type="domain" description="Mandelate racemase/muconate lactonizing enzyme C-terminal" evidence="4">
    <location>
        <begin position="147"/>
        <end position="243"/>
    </location>
</feature>
<dbReference type="InterPro" id="IPR036849">
    <property type="entry name" value="Enolase-like_C_sf"/>
</dbReference>
<dbReference type="InterPro" id="IPR046945">
    <property type="entry name" value="RHMD-like"/>
</dbReference>
<dbReference type="EMBL" id="CAFBLC010000015">
    <property type="protein sequence ID" value="CAB4854375.1"/>
    <property type="molecule type" value="Genomic_DNA"/>
</dbReference>
<dbReference type="EMBL" id="CAEZYA010000013">
    <property type="protein sequence ID" value="CAB4702520.1"/>
    <property type="molecule type" value="Genomic_DNA"/>
</dbReference>
<dbReference type="GO" id="GO:0016052">
    <property type="term" value="P:carbohydrate catabolic process"/>
    <property type="evidence" value="ECO:0007669"/>
    <property type="project" value="TreeGrafter"/>
</dbReference>
<dbReference type="InterPro" id="IPR013342">
    <property type="entry name" value="Mandelate_racemase_C"/>
</dbReference>
<reference evidence="6" key="1">
    <citation type="submission" date="2020-05" db="EMBL/GenBank/DDBJ databases">
        <authorList>
            <person name="Chiriac C."/>
            <person name="Salcher M."/>
            <person name="Ghai R."/>
            <person name="Kavagutti S V."/>
        </authorList>
    </citation>
    <scope>NUCLEOTIDE SEQUENCE</scope>
</reference>
<dbReference type="EMBL" id="CAFBQM010000021">
    <property type="protein sequence ID" value="CAB5056930.1"/>
    <property type="molecule type" value="Genomic_DNA"/>
</dbReference>
<dbReference type="Pfam" id="PF02746">
    <property type="entry name" value="MR_MLE_N"/>
    <property type="match status" value="1"/>
</dbReference>
<dbReference type="Gene3D" id="3.30.390.10">
    <property type="entry name" value="Enolase-like, N-terminal domain"/>
    <property type="match status" value="1"/>
</dbReference>
<sequence>MNTSTIANINVATVAGELPAPVVFGDWIMKTREYVVVKVTLNSGVEGWAFTLTRDGAVAEHIRKTLKNIYLGTKAEDVEKTYTTALRRSLASHSAGLGLRALSMLDLATWDARAKQSNQSISTLLGGTLEPMPATAIIGYPPAKMGATEVFDQVSELYKQGWRRFKAPVGVNNLATAERLMAARKAAPDAWIGCDAAWIFDEVESALDLLNLLDEVNLGWFEDVFPPGNAQVVSDLRQRTQIPIAMGDEQGGIYYPESLIAKNAVDVVRIDLTCMGGITGGKKIVKQCLDSNVEFAPHMFAHVHSQVFSAWGHASVPIEWGVPWTGVDPYADSLRQPQILAGGLMNSLPEEIGFGNLVNKDWILSQKFDDPEGIFN</sequence>
<dbReference type="InterPro" id="IPR013341">
    <property type="entry name" value="Mandelate_racemase_N_dom"/>
</dbReference>
<evidence type="ECO:0000313" key="7">
    <source>
        <dbReference type="EMBL" id="CAB4854375.1"/>
    </source>
</evidence>
<accession>A0A6J6YDU8</accession>
<dbReference type="EMBL" id="CAFBQD010000003">
    <property type="protein sequence ID" value="CAB5045634.1"/>
    <property type="molecule type" value="Genomic_DNA"/>
</dbReference>
<evidence type="ECO:0000313" key="8">
    <source>
        <dbReference type="EMBL" id="CAB4984374.1"/>
    </source>
</evidence>
<dbReference type="Gene3D" id="3.20.20.120">
    <property type="entry name" value="Enolase-like C-terminal domain"/>
    <property type="match status" value="1"/>
</dbReference>
<dbReference type="SUPFAM" id="SSF51604">
    <property type="entry name" value="Enolase C-terminal domain-like"/>
    <property type="match status" value="1"/>
</dbReference>
<dbReference type="SMART" id="SM00922">
    <property type="entry name" value="MR_MLE"/>
    <property type="match status" value="1"/>
</dbReference>
<dbReference type="GO" id="GO:0016836">
    <property type="term" value="F:hydro-lyase activity"/>
    <property type="evidence" value="ECO:0007669"/>
    <property type="project" value="TreeGrafter"/>
</dbReference>
<dbReference type="Pfam" id="PF13378">
    <property type="entry name" value="MR_MLE_C"/>
    <property type="match status" value="1"/>
</dbReference>
<dbReference type="PANTHER" id="PTHR13794:SF58">
    <property type="entry name" value="MITOCHONDRIAL ENOLASE SUPERFAMILY MEMBER 1"/>
    <property type="match status" value="1"/>
</dbReference>
<dbReference type="EMBL" id="CAFAAU010000016">
    <property type="protein sequence ID" value="CAB4806615.1"/>
    <property type="molecule type" value="Genomic_DNA"/>
</dbReference>
<dbReference type="SFLD" id="SFLDS00001">
    <property type="entry name" value="Enolase"/>
    <property type="match status" value="1"/>
</dbReference>
<proteinExistence type="predicted"/>
<dbReference type="SUPFAM" id="SSF54826">
    <property type="entry name" value="Enolase N-terminal domain-like"/>
    <property type="match status" value="1"/>
</dbReference>
<comment type="cofactor">
    <cofactor evidence="1">
        <name>Mg(2+)</name>
        <dbReference type="ChEBI" id="CHEBI:18420"/>
    </cofactor>
</comment>
<dbReference type="GO" id="GO:0000287">
    <property type="term" value="F:magnesium ion binding"/>
    <property type="evidence" value="ECO:0007669"/>
    <property type="project" value="TreeGrafter"/>
</dbReference>
<keyword evidence="2" id="KW-0479">Metal-binding</keyword>
<evidence type="ECO:0000256" key="2">
    <source>
        <dbReference type="ARBA" id="ARBA00022723"/>
    </source>
</evidence>
<evidence type="ECO:0000313" key="9">
    <source>
        <dbReference type="EMBL" id="CAB5045634.1"/>
    </source>
</evidence>
<evidence type="ECO:0000256" key="1">
    <source>
        <dbReference type="ARBA" id="ARBA00001946"/>
    </source>
</evidence>
<evidence type="ECO:0000313" key="5">
    <source>
        <dbReference type="EMBL" id="CAB4702520.1"/>
    </source>
</evidence>
<organism evidence="6">
    <name type="scientific">freshwater metagenome</name>
    <dbReference type="NCBI Taxonomy" id="449393"/>
    <lineage>
        <taxon>unclassified sequences</taxon>
        <taxon>metagenomes</taxon>
        <taxon>ecological metagenomes</taxon>
    </lineage>
</organism>
<dbReference type="InterPro" id="IPR029017">
    <property type="entry name" value="Enolase-like_N"/>
</dbReference>
<evidence type="ECO:0000313" key="6">
    <source>
        <dbReference type="EMBL" id="CAB4806615.1"/>
    </source>
</evidence>
<keyword evidence="3" id="KW-0460">Magnesium</keyword>
<protein>
    <submittedName>
        <fullName evidence="6">Unannotated protein</fullName>
    </submittedName>
</protein>
<evidence type="ECO:0000313" key="10">
    <source>
        <dbReference type="EMBL" id="CAB5056930.1"/>
    </source>
</evidence>
<dbReference type="EMBL" id="CAFBOQ010000013">
    <property type="protein sequence ID" value="CAB4984374.1"/>
    <property type="molecule type" value="Genomic_DNA"/>
</dbReference>
<name>A0A6J6YDU8_9ZZZZ</name>
<dbReference type="PANTHER" id="PTHR13794">
    <property type="entry name" value="ENOLASE SUPERFAMILY, MANDELATE RACEMASE"/>
    <property type="match status" value="1"/>
</dbReference>
<evidence type="ECO:0000256" key="3">
    <source>
        <dbReference type="ARBA" id="ARBA00022842"/>
    </source>
</evidence>
<dbReference type="InterPro" id="IPR029065">
    <property type="entry name" value="Enolase_C-like"/>
</dbReference>